<gene>
    <name evidence="2" type="ORF">SMN_1757</name>
</gene>
<reference evidence="2" key="1">
    <citation type="submission" date="2019-08" db="EMBL/GenBank/DDBJ databases">
        <title>Organohalide respiration in Sulfurospirillum species is regulated by a two-component system as unraveled by comparative genomics, and transcriptomics, and regulator binding studies.</title>
        <authorList>
            <person name="Goris T."/>
            <person name="Esken J."/>
            <person name="Gadkari J."/>
            <person name="Bischler T."/>
            <person name="Foerstner K."/>
            <person name="Sharma C.M."/>
            <person name="Diekert G."/>
            <person name="Schubert T."/>
        </authorList>
    </citation>
    <scope>NUCLEOTIDE SEQUENCE [LARGE SCALE GENOMIC DNA]</scope>
    <source>
        <strain evidence="2">N</strain>
    </source>
</reference>
<feature type="transmembrane region" description="Helical" evidence="1">
    <location>
        <begin position="76"/>
        <end position="96"/>
    </location>
</feature>
<evidence type="ECO:0000256" key="1">
    <source>
        <dbReference type="SAM" id="Phobius"/>
    </source>
</evidence>
<keyword evidence="1" id="KW-0812">Transmembrane</keyword>
<feature type="transmembrane region" description="Helical" evidence="1">
    <location>
        <begin position="12"/>
        <end position="29"/>
    </location>
</feature>
<keyword evidence="1" id="KW-0472">Membrane</keyword>
<feature type="transmembrane region" description="Helical" evidence="1">
    <location>
        <begin position="117"/>
        <end position="141"/>
    </location>
</feature>
<proteinExistence type="predicted"/>
<sequence length="182" mass="21549">MKNTNRSPLKLFWTTLLLGVFAYLCLTYANIEHENMGMRLLAFFVIFFGGFAYFAFNFGIFSLLIISLSQSRFKGYFVRLLSLCWSPFIFFFKYGLNKINNYNDLQRLYQSLIEPRAAMNVLMFLTGFYATLPVFAIWYLVDQFYMNGYLMVTFFVAGFFLHEFGLEMIRNIVIQKIQSYKE</sequence>
<evidence type="ECO:0000313" key="3">
    <source>
        <dbReference type="Proteomes" id="UP000323483"/>
    </source>
</evidence>
<keyword evidence="3" id="KW-1185">Reference proteome</keyword>
<dbReference type="EMBL" id="CP042966">
    <property type="protein sequence ID" value="QEH06522.1"/>
    <property type="molecule type" value="Genomic_DNA"/>
</dbReference>
<name>A0ABX5Z0W4_SULMU</name>
<feature type="transmembrane region" description="Helical" evidence="1">
    <location>
        <begin position="41"/>
        <end position="64"/>
    </location>
</feature>
<organism evidence="2 3">
    <name type="scientific">Sulfurospirillum multivorans</name>
    <name type="common">Dehalospirillum multivorans</name>
    <dbReference type="NCBI Taxonomy" id="66821"/>
    <lineage>
        <taxon>Bacteria</taxon>
        <taxon>Pseudomonadati</taxon>
        <taxon>Campylobacterota</taxon>
        <taxon>Epsilonproteobacteria</taxon>
        <taxon>Campylobacterales</taxon>
        <taxon>Sulfurospirillaceae</taxon>
        <taxon>Sulfurospirillum</taxon>
    </lineage>
</organism>
<dbReference type="Proteomes" id="UP000323483">
    <property type="component" value="Chromosome"/>
</dbReference>
<accession>A0ABX5Z0W4</accession>
<protein>
    <submittedName>
        <fullName evidence="2">Uncharacterized protein</fullName>
    </submittedName>
</protein>
<keyword evidence="1" id="KW-1133">Transmembrane helix</keyword>
<evidence type="ECO:0000313" key="2">
    <source>
        <dbReference type="EMBL" id="QEH06522.1"/>
    </source>
</evidence>
<feature type="transmembrane region" description="Helical" evidence="1">
    <location>
        <begin position="147"/>
        <end position="166"/>
    </location>
</feature>